<dbReference type="Pfam" id="PF08340">
    <property type="entry name" value="YicC-like_C"/>
    <property type="match status" value="1"/>
</dbReference>
<dbReference type="AlphaFoldDB" id="A0A4P9K7E6"/>
<dbReference type="KEGG" id="thig:FE785_10195"/>
<evidence type="ECO:0000256" key="3">
    <source>
        <dbReference type="ARBA" id="ARBA00022759"/>
    </source>
</evidence>
<dbReference type="GO" id="GO:0004521">
    <property type="term" value="F:RNA endonuclease activity"/>
    <property type="evidence" value="ECO:0007669"/>
    <property type="project" value="InterPro"/>
</dbReference>
<protein>
    <submittedName>
        <fullName evidence="8">YicC family protein</fullName>
    </submittedName>
</protein>
<evidence type="ECO:0000256" key="5">
    <source>
        <dbReference type="ARBA" id="ARBA00035648"/>
    </source>
</evidence>
<dbReference type="PANTHER" id="PTHR30636">
    <property type="entry name" value="UPF0701 PROTEIN YICC"/>
    <property type="match status" value="1"/>
</dbReference>
<dbReference type="InterPro" id="IPR005229">
    <property type="entry name" value="YicC/YloC-like"/>
</dbReference>
<evidence type="ECO:0000259" key="6">
    <source>
        <dbReference type="Pfam" id="PF03755"/>
    </source>
</evidence>
<dbReference type="PANTHER" id="PTHR30636:SF3">
    <property type="entry name" value="UPF0701 PROTEIN YICC"/>
    <property type="match status" value="1"/>
</dbReference>
<comment type="similarity">
    <text evidence="5">Belongs to the YicC/YloC family.</text>
</comment>
<dbReference type="RefSeq" id="WP_138565643.1">
    <property type="nucleotide sequence ID" value="NZ_CP040602.1"/>
</dbReference>
<evidence type="ECO:0000256" key="2">
    <source>
        <dbReference type="ARBA" id="ARBA00022722"/>
    </source>
</evidence>
<dbReference type="InterPro" id="IPR013527">
    <property type="entry name" value="YicC-like_N"/>
</dbReference>
<reference evidence="8 9" key="1">
    <citation type="submission" date="2019-05" db="EMBL/GenBank/DDBJ databases">
        <title>Thiomicrorhabdus sediminis sp. nov, a novel sulfur-oxidizing bacterium isolated from coastal sediment.</title>
        <authorList>
            <person name="Liu X."/>
        </authorList>
    </citation>
    <scope>NUCLEOTIDE SEQUENCE [LARGE SCALE GENOMIC DNA]</scope>
    <source>
        <strain evidence="8 9">G1</strain>
    </source>
</reference>
<dbReference type="Pfam" id="PF03755">
    <property type="entry name" value="YicC-like_N"/>
    <property type="match status" value="1"/>
</dbReference>
<dbReference type="OrthoDB" id="9771229at2"/>
<sequence length="307" mass="35563">MTISEPSPHLYNVHSMTAFARFQSNADFGRFSWEIRSVNQRYLEVNCKLPDNFRHLEPLIREQIKAHINRGKLDISLSFEVQQNNDSLTVNPDVLDPLGQAIERVQQLLPNANQLNPLEILRWPGLLISQEQHPQQEAIEQKLLEGLDKTINVLLRNRAREGQALAHIIEDRCQQIAQQLNLLEPQLEEFVTLHSDKLRQKIAELTDTIDENRFHQEVAILAQKADITEEIDRLRTHIKEVLHILQRLPVGGEPRKPIGRRLDFLMQELNREANTLGSKATHIEISQTSVELKVLIEQMREQIQNIE</sequence>
<organism evidence="8 9">
    <name type="scientific">Thiomicrorhabdus sediminis</name>
    <dbReference type="NCBI Taxonomy" id="2580412"/>
    <lineage>
        <taxon>Bacteria</taxon>
        <taxon>Pseudomonadati</taxon>
        <taxon>Pseudomonadota</taxon>
        <taxon>Gammaproteobacteria</taxon>
        <taxon>Thiotrichales</taxon>
        <taxon>Piscirickettsiaceae</taxon>
        <taxon>Thiomicrorhabdus</taxon>
    </lineage>
</organism>
<dbReference type="NCBIfam" id="TIGR00255">
    <property type="entry name" value="YicC/YloC family endoribonuclease"/>
    <property type="match status" value="1"/>
</dbReference>
<dbReference type="GO" id="GO:0016787">
    <property type="term" value="F:hydrolase activity"/>
    <property type="evidence" value="ECO:0007669"/>
    <property type="project" value="UniProtKB-KW"/>
</dbReference>
<name>A0A4P9K7E6_9GAMM</name>
<proteinExistence type="inferred from homology"/>
<dbReference type="EMBL" id="CP040602">
    <property type="protein sequence ID" value="QCU90969.1"/>
    <property type="molecule type" value="Genomic_DNA"/>
</dbReference>
<keyword evidence="4" id="KW-0378">Hydrolase</keyword>
<accession>A0A4P9K7E6</accession>
<evidence type="ECO:0000313" key="8">
    <source>
        <dbReference type="EMBL" id="QCU90969.1"/>
    </source>
</evidence>
<feature type="domain" description="Endoribonuclease YicC-like N-terminal" evidence="6">
    <location>
        <begin position="13"/>
        <end position="166"/>
    </location>
</feature>
<dbReference type="Proteomes" id="UP000304864">
    <property type="component" value="Chromosome"/>
</dbReference>
<comment type="cofactor">
    <cofactor evidence="1">
        <name>a divalent metal cation</name>
        <dbReference type="ChEBI" id="CHEBI:60240"/>
    </cofactor>
</comment>
<keyword evidence="9" id="KW-1185">Reference proteome</keyword>
<evidence type="ECO:0000259" key="7">
    <source>
        <dbReference type="Pfam" id="PF08340"/>
    </source>
</evidence>
<evidence type="ECO:0000313" key="9">
    <source>
        <dbReference type="Proteomes" id="UP000304864"/>
    </source>
</evidence>
<keyword evidence="2" id="KW-0540">Nuclease</keyword>
<feature type="domain" description="Endoribonuclease YicC-like C-terminal" evidence="7">
    <location>
        <begin position="186"/>
        <end position="307"/>
    </location>
</feature>
<evidence type="ECO:0000256" key="4">
    <source>
        <dbReference type="ARBA" id="ARBA00022801"/>
    </source>
</evidence>
<dbReference type="InterPro" id="IPR013551">
    <property type="entry name" value="YicC-like_C"/>
</dbReference>
<evidence type="ECO:0000256" key="1">
    <source>
        <dbReference type="ARBA" id="ARBA00001968"/>
    </source>
</evidence>
<gene>
    <name evidence="8" type="ORF">FE785_10195</name>
</gene>
<keyword evidence="3" id="KW-0255">Endonuclease</keyword>